<dbReference type="Proteomes" id="UP000886523">
    <property type="component" value="Unassembled WGS sequence"/>
</dbReference>
<name>A0A9P6AZ93_9AGAM</name>
<evidence type="ECO:0000313" key="2">
    <source>
        <dbReference type="Proteomes" id="UP000886523"/>
    </source>
</evidence>
<organism evidence="1 2">
    <name type="scientific">Hydnum rufescens UP504</name>
    <dbReference type="NCBI Taxonomy" id="1448309"/>
    <lineage>
        <taxon>Eukaryota</taxon>
        <taxon>Fungi</taxon>
        <taxon>Dikarya</taxon>
        <taxon>Basidiomycota</taxon>
        <taxon>Agaricomycotina</taxon>
        <taxon>Agaricomycetes</taxon>
        <taxon>Cantharellales</taxon>
        <taxon>Hydnaceae</taxon>
        <taxon>Hydnum</taxon>
    </lineage>
</organism>
<dbReference type="AlphaFoldDB" id="A0A9P6AZ93"/>
<reference evidence="1" key="1">
    <citation type="journal article" date="2020" name="Nat. Commun.">
        <title>Large-scale genome sequencing of mycorrhizal fungi provides insights into the early evolution of symbiotic traits.</title>
        <authorList>
            <person name="Miyauchi S."/>
            <person name="Kiss E."/>
            <person name="Kuo A."/>
            <person name="Drula E."/>
            <person name="Kohler A."/>
            <person name="Sanchez-Garcia M."/>
            <person name="Morin E."/>
            <person name="Andreopoulos B."/>
            <person name="Barry K.W."/>
            <person name="Bonito G."/>
            <person name="Buee M."/>
            <person name="Carver A."/>
            <person name="Chen C."/>
            <person name="Cichocki N."/>
            <person name="Clum A."/>
            <person name="Culley D."/>
            <person name="Crous P.W."/>
            <person name="Fauchery L."/>
            <person name="Girlanda M."/>
            <person name="Hayes R.D."/>
            <person name="Keri Z."/>
            <person name="LaButti K."/>
            <person name="Lipzen A."/>
            <person name="Lombard V."/>
            <person name="Magnuson J."/>
            <person name="Maillard F."/>
            <person name="Murat C."/>
            <person name="Nolan M."/>
            <person name="Ohm R.A."/>
            <person name="Pangilinan J."/>
            <person name="Pereira M.F."/>
            <person name="Perotto S."/>
            <person name="Peter M."/>
            <person name="Pfister S."/>
            <person name="Riley R."/>
            <person name="Sitrit Y."/>
            <person name="Stielow J.B."/>
            <person name="Szollosi G."/>
            <person name="Zifcakova L."/>
            <person name="Stursova M."/>
            <person name="Spatafora J.W."/>
            <person name="Tedersoo L."/>
            <person name="Vaario L.M."/>
            <person name="Yamada A."/>
            <person name="Yan M."/>
            <person name="Wang P."/>
            <person name="Xu J."/>
            <person name="Bruns T."/>
            <person name="Baldrian P."/>
            <person name="Vilgalys R."/>
            <person name="Dunand C."/>
            <person name="Henrissat B."/>
            <person name="Grigoriev I.V."/>
            <person name="Hibbett D."/>
            <person name="Nagy L.G."/>
            <person name="Martin F.M."/>
        </authorList>
    </citation>
    <scope>NUCLEOTIDE SEQUENCE</scope>
    <source>
        <strain evidence="1">UP504</strain>
    </source>
</reference>
<comment type="caution">
    <text evidence="1">The sequence shown here is derived from an EMBL/GenBank/DDBJ whole genome shotgun (WGS) entry which is preliminary data.</text>
</comment>
<sequence length="71" mass="7703">MSLCYSLPLLALASHSTNYKDATNTTPARAGNSTALGIDCVQYIPDRMIHESTRFITLLQSHVIALAPVDL</sequence>
<accession>A0A9P6AZ93</accession>
<dbReference type="EMBL" id="MU128957">
    <property type="protein sequence ID" value="KAF9514753.1"/>
    <property type="molecule type" value="Genomic_DNA"/>
</dbReference>
<keyword evidence="2" id="KW-1185">Reference proteome</keyword>
<gene>
    <name evidence="1" type="ORF">BS47DRAFT_1342730</name>
</gene>
<protein>
    <submittedName>
        <fullName evidence="1">Uncharacterized protein</fullName>
    </submittedName>
</protein>
<proteinExistence type="predicted"/>
<evidence type="ECO:0000313" key="1">
    <source>
        <dbReference type="EMBL" id="KAF9514753.1"/>
    </source>
</evidence>